<accession>A0AAP0B764</accession>
<comment type="subcellular location">
    <subcellularLocation>
        <location evidence="1">Nucleus</location>
    </subcellularLocation>
</comment>
<protein>
    <submittedName>
        <fullName evidence="5">Mediator of RNA polymerase II transcription subunit 22a</fullName>
    </submittedName>
</protein>
<keyword evidence="6" id="KW-1185">Reference proteome</keyword>
<dbReference type="AlphaFoldDB" id="A0AAP0B764"/>
<gene>
    <name evidence="5" type="primary">MED22A</name>
    <name evidence="5" type="ORF">KSP39_PZI016256</name>
</gene>
<name>A0AAP0B764_9ASPA</name>
<dbReference type="GO" id="GO:0016592">
    <property type="term" value="C:mediator complex"/>
    <property type="evidence" value="ECO:0007669"/>
    <property type="project" value="InterPro"/>
</dbReference>
<evidence type="ECO:0000256" key="3">
    <source>
        <dbReference type="ARBA" id="ARBA00023163"/>
    </source>
</evidence>
<dbReference type="GO" id="GO:0006357">
    <property type="term" value="P:regulation of transcription by RNA polymerase II"/>
    <property type="evidence" value="ECO:0007669"/>
    <property type="project" value="InterPro"/>
</dbReference>
<reference evidence="5 6" key="1">
    <citation type="journal article" date="2022" name="Nat. Plants">
        <title>Genomes of leafy and leafless Platanthera orchids illuminate the evolution of mycoheterotrophy.</title>
        <authorList>
            <person name="Li M.H."/>
            <person name="Liu K.W."/>
            <person name="Li Z."/>
            <person name="Lu H.C."/>
            <person name="Ye Q.L."/>
            <person name="Zhang D."/>
            <person name="Wang J.Y."/>
            <person name="Li Y.F."/>
            <person name="Zhong Z.M."/>
            <person name="Liu X."/>
            <person name="Yu X."/>
            <person name="Liu D.K."/>
            <person name="Tu X.D."/>
            <person name="Liu B."/>
            <person name="Hao Y."/>
            <person name="Liao X.Y."/>
            <person name="Jiang Y.T."/>
            <person name="Sun W.H."/>
            <person name="Chen J."/>
            <person name="Chen Y.Q."/>
            <person name="Ai Y."/>
            <person name="Zhai J.W."/>
            <person name="Wu S.S."/>
            <person name="Zhou Z."/>
            <person name="Hsiao Y.Y."/>
            <person name="Wu W.L."/>
            <person name="Chen Y.Y."/>
            <person name="Lin Y.F."/>
            <person name="Hsu J.L."/>
            <person name="Li C.Y."/>
            <person name="Wang Z.W."/>
            <person name="Zhao X."/>
            <person name="Zhong W.Y."/>
            <person name="Ma X.K."/>
            <person name="Ma L."/>
            <person name="Huang J."/>
            <person name="Chen G.Z."/>
            <person name="Huang M.Z."/>
            <person name="Huang L."/>
            <person name="Peng D.H."/>
            <person name="Luo Y.B."/>
            <person name="Zou S.Q."/>
            <person name="Chen S.P."/>
            <person name="Lan S."/>
            <person name="Tsai W.C."/>
            <person name="Van de Peer Y."/>
            <person name="Liu Z.J."/>
        </authorList>
    </citation>
    <scope>NUCLEOTIDE SEQUENCE [LARGE SCALE GENOMIC DNA]</scope>
    <source>
        <strain evidence="5">Lor287</strain>
    </source>
</reference>
<dbReference type="Pfam" id="PF06179">
    <property type="entry name" value="Med22"/>
    <property type="match status" value="1"/>
</dbReference>
<keyword evidence="2" id="KW-0805">Transcription regulation</keyword>
<dbReference type="PANTHER" id="PTHR12434">
    <property type="entry name" value="MEDIATOR OF RNA POLYMERASE II TRANSCRIPTION SUBUNIT 22"/>
    <property type="match status" value="1"/>
</dbReference>
<dbReference type="InterPro" id="IPR009332">
    <property type="entry name" value="Med22"/>
</dbReference>
<evidence type="ECO:0000313" key="6">
    <source>
        <dbReference type="Proteomes" id="UP001418222"/>
    </source>
</evidence>
<dbReference type="PANTHER" id="PTHR12434:SF6">
    <property type="entry name" value="MEDIATOR OF RNA POLYMERASE II TRANSCRIPTION SUBUNIT 22"/>
    <property type="match status" value="1"/>
</dbReference>
<keyword evidence="4" id="KW-0539">Nucleus</keyword>
<evidence type="ECO:0000313" key="5">
    <source>
        <dbReference type="EMBL" id="KAK8931035.1"/>
    </source>
</evidence>
<dbReference type="EMBL" id="JBBWWQ010000014">
    <property type="protein sequence ID" value="KAK8931035.1"/>
    <property type="molecule type" value="Genomic_DNA"/>
</dbReference>
<comment type="caution">
    <text evidence="5">The sequence shown here is derived from an EMBL/GenBank/DDBJ whole genome shotgun (WGS) entry which is preliminary data.</text>
</comment>
<evidence type="ECO:0000256" key="4">
    <source>
        <dbReference type="ARBA" id="ARBA00023242"/>
    </source>
</evidence>
<sequence>MDYFSREAASFSSSSYLSPSISLCNESPDILACLFPLEEENYSDIPNYFLPLLEDTSMDIPACFLPVEDDETSLISPSEDLCDEITHRLFYVQAHQEALQHDANSTHIHATRAYMDHASAAHLTMQPELTWIMLIFHPHRPLHVAAAVAGLTQSHIYDGRRSNVQASDSLLKFVSEQKQTTIFLGFASLNENVKRRIGEFNWLEQSTDRLLERVGGEVAASLKVLETHYYSSQKTTGAFHDQSIDQLNDVTAVSGVNLRISQAYYERLREQKIQTASI</sequence>
<dbReference type="Proteomes" id="UP001418222">
    <property type="component" value="Unassembled WGS sequence"/>
</dbReference>
<keyword evidence="3" id="KW-0804">Transcription</keyword>
<organism evidence="5 6">
    <name type="scientific">Platanthera zijinensis</name>
    <dbReference type="NCBI Taxonomy" id="2320716"/>
    <lineage>
        <taxon>Eukaryota</taxon>
        <taxon>Viridiplantae</taxon>
        <taxon>Streptophyta</taxon>
        <taxon>Embryophyta</taxon>
        <taxon>Tracheophyta</taxon>
        <taxon>Spermatophyta</taxon>
        <taxon>Magnoliopsida</taxon>
        <taxon>Liliopsida</taxon>
        <taxon>Asparagales</taxon>
        <taxon>Orchidaceae</taxon>
        <taxon>Orchidoideae</taxon>
        <taxon>Orchideae</taxon>
        <taxon>Orchidinae</taxon>
        <taxon>Platanthera</taxon>
    </lineage>
</organism>
<dbReference type="GO" id="GO:0003712">
    <property type="term" value="F:transcription coregulator activity"/>
    <property type="evidence" value="ECO:0007669"/>
    <property type="project" value="InterPro"/>
</dbReference>
<proteinExistence type="predicted"/>
<evidence type="ECO:0000256" key="1">
    <source>
        <dbReference type="ARBA" id="ARBA00004123"/>
    </source>
</evidence>
<evidence type="ECO:0000256" key="2">
    <source>
        <dbReference type="ARBA" id="ARBA00023015"/>
    </source>
</evidence>